<dbReference type="EMBL" id="CP062789">
    <property type="protein sequence ID" value="QOK21900.1"/>
    <property type="molecule type" value="Genomic_DNA"/>
</dbReference>
<sequence length="63" mass="6748">MLEIVGGLRHNLAEDALIDLVVIALFADGKIGIQHAIVETEEDALEDRVADAVPRRASDVIVA</sequence>
<protein>
    <submittedName>
        <fullName evidence="1">Uncharacterized protein</fullName>
    </submittedName>
</protein>
<evidence type="ECO:0000313" key="1">
    <source>
        <dbReference type="EMBL" id="QOK21900.1"/>
    </source>
</evidence>
<organism evidence="1 2">
    <name type="scientific">Janibacter indicus</name>
    <dbReference type="NCBI Taxonomy" id="857417"/>
    <lineage>
        <taxon>Bacteria</taxon>
        <taxon>Bacillati</taxon>
        <taxon>Actinomycetota</taxon>
        <taxon>Actinomycetes</taxon>
        <taxon>Micrococcales</taxon>
        <taxon>Intrasporangiaceae</taxon>
        <taxon>Janibacter</taxon>
    </lineage>
</organism>
<proteinExistence type="predicted"/>
<accession>A0A7L9IZR4</accession>
<dbReference type="Proteomes" id="UP000593998">
    <property type="component" value="Chromosome"/>
</dbReference>
<reference evidence="1 2" key="1">
    <citation type="submission" date="2020-10" db="EMBL/GenBank/DDBJ databases">
        <title>Janibacter indicus TT2 genome sequence.</title>
        <authorList>
            <person name="Lee K."/>
            <person name="Ganzorig M."/>
        </authorList>
    </citation>
    <scope>NUCLEOTIDE SEQUENCE [LARGE SCALE GENOMIC DNA]</scope>
    <source>
        <strain evidence="1 2">TT2</strain>
    </source>
</reference>
<dbReference type="RefSeq" id="WP_192910590.1">
    <property type="nucleotide sequence ID" value="NZ_CP062789.1"/>
</dbReference>
<evidence type="ECO:0000313" key="2">
    <source>
        <dbReference type="Proteomes" id="UP000593998"/>
    </source>
</evidence>
<dbReference type="AlphaFoldDB" id="A0A7L9IZR4"/>
<gene>
    <name evidence="1" type="ORF">IGS73_12340</name>
</gene>
<name>A0A7L9IZR4_9MICO</name>